<keyword evidence="5" id="KW-1185">Reference proteome</keyword>
<name>A0ABU8L7A2_9MICO</name>
<dbReference type="EMBL" id="JBBDGM010000002">
    <property type="protein sequence ID" value="MEJ1087204.1"/>
    <property type="molecule type" value="Genomic_DNA"/>
</dbReference>
<protein>
    <submittedName>
        <fullName evidence="4">Type II toxin-antitoxin system PemK/MazF family toxin</fullName>
        <ecNumber evidence="4">3.1.-.-</ecNumber>
    </submittedName>
</protein>
<keyword evidence="2" id="KW-1277">Toxin-antitoxin system</keyword>
<dbReference type="InterPro" id="IPR003477">
    <property type="entry name" value="PemK-like"/>
</dbReference>
<reference evidence="4 5" key="1">
    <citation type="submission" date="2024-02" db="EMBL/GenBank/DDBJ databases">
        <authorList>
            <person name="Saticioglu I.B."/>
        </authorList>
    </citation>
    <scope>NUCLEOTIDE SEQUENCE [LARGE SCALE GENOMIC DNA]</scope>
    <source>
        <strain evidence="4 5">Mu-80</strain>
    </source>
</reference>
<comment type="caution">
    <text evidence="4">The sequence shown here is derived from an EMBL/GenBank/DDBJ whole genome shotgun (WGS) entry which is preliminary data.</text>
</comment>
<dbReference type="Proteomes" id="UP001371224">
    <property type="component" value="Unassembled WGS sequence"/>
</dbReference>
<evidence type="ECO:0000256" key="1">
    <source>
        <dbReference type="ARBA" id="ARBA00007521"/>
    </source>
</evidence>
<sequence>MPPNPELAPRDIVWMDPDPTVGREQAGRRPAVVVAGRSYLHVVDALAIILPVTSVNRRWPNHVPISTLPVPSWAMTEQLRAVSRDRLHGDLGRVDEATFLQIQSWLSDHLDL</sequence>
<dbReference type="EC" id="3.1.-.-" evidence="4"/>
<dbReference type="PANTHER" id="PTHR33988">
    <property type="entry name" value="ENDORIBONUCLEASE MAZF-RELATED"/>
    <property type="match status" value="1"/>
</dbReference>
<evidence type="ECO:0000313" key="5">
    <source>
        <dbReference type="Proteomes" id="UP001371224"/>
    </source>
</evidence>
<evidence type="ECO:0000313" key="4">
    <source>
        <dbReference type="EMBL" id="MEJ1087204.1"/>
    </source>
</evidence>
<dbReference type="Pfam" id="PF02452">
    <property type="entry name" value="PemK_toxin"/>
    <property type="match status" value="1"/>
</dbReference>
<dbReference type="GO" id="GO:0016787">
    <property type="term" value="F:hydrolase activity"/>
    <property type="evidence" value="ECO:0007669"/>
    <property type="project" value="UniProtKB-KW"/>
</dbReference>
<dbReference type="Gene3D" id="2.30.30.110">
    <property type="match status" value="1"/>
</dbReference>
<proteinExistence type="inferred from homology"/>
<keyword evidence="4" id="KW-0378">Hydrolase</keyword>
<gene>
    <name evidence="4" type="ORF">WDU99_02600</name>
</gene>
<feature type="region of interest" description="Disordered" evidence="3">
    <location>
        <begin position="1"/>
        <end position="21"/>
    </location>
</feature>
<dbReference type="InterPro" id="IPR011067">
    <property type="entry name" value="Plasmid_toxin/cell-grow_inhib"/>
</dbReference>
<comment type="similarity">
    <text evidence="1">Belongs to the PemK/MazF family.</text>
</comment>
<organism evidence="4 5">
    <name type="scientific">Microbacterium bandirmense</name>
    <dbReference type="NCBI Taxonomy" id="3122050"/>
    <lineage>
        <taxon>Bacteria</taxon>
        <taxon>Bacillati</taxon>
        <taxon>Actinomycetota</taxon>
        <taxon>Actinomycetes</taxon>
        <taxon>Micrococcales</taxon>
        <taxon>Microbacteriaceae</taxon>
        <taxon>Microbacterium</taxon>
    </lineage>
</organism>
<dbReference type="RefSeq" id="WP_337330884.1">
    <property type="nucleotide sequence ID" value="NZ_JBBDGM010000002.1"/>
</dbReference>
<accession>A0ABU8L7A2</accession>
<dbReference type="SUPFAM" id="SSF50118">
    <property type="entry name" value="Cell growth inhibitor/plasmid maintenance toxic component"/>
    <property type="match status" value="1"/>
</dbReference>
<evidence type="ECO:0000256" key="2">
    <source>
        <dbReference type="ARBA" id="ARBA00022649"/>
    </source>
</evidence>
<evidence type="ECO:0000256" key="3">
    <source>
        <dbReference type="SAM" id="MobiDB-lite"/>
    </source>
</evidence>